<evidence type="ECO:0000256" key="2">
    <source>
        <dbReference type="ARBA" id="ARBA00006374"/>
    </source>
</evidence>
<dbReference type="Pfam" id="PF05997">
    <property type="entry name" value="Nop52"/>
    <property type="match status" value="1"/>
</dbReference>
<proteinExistence type="inferred from homology"/>
<dbReference type="EMBL" id="JADGKB010000027">
    <property type="protein sequence ID" value="KAJ3258484.1"/>
    <property type="molecule type" value="Genomic_DNA"/>
</dbReference>
<dbReference type="Proteomes" id="UP001210925">
    <property type="component" value="Unassembled WGS sequence"/>
</dbReference>
<dbReference type="InterPro" id="IPR010301">
    <property type="entry name" value="RRP1"/>
</dbReference>
<dbReference type="GO" id="GO:0030688">
    <property type="term" value="C:preribosome, small subunit precursor"/>
    <property type="evidence" value="ECO:0007669"/>
    <property type="project" value="InterPro"/>
</dbReference>
<organism evidence="5 6">
    <name type="scientific">Boothiomyces macroporosus</name>
    <dbReference type="NCBI Taxonomy" id="261099"/>
    <lineage>
        <taxon>Eukaryota</taxon>
        <taxon>Fungi</taxon>
        <taxon>Fungi incertae sedis</taxon>
        <taxon>Chytridiomycota</taxon>
        <taxon>Chytridiomycota incertae sedis</taxon>
        <taxon>Chytridiomycetes</taxon>
        <taxon>Rhizophydiales</taxon>
        <taxon>Terramycetaceae</taxon>
        <taxon>Boothiomyces</taxon>
    </lineage>
</organism>
<dbReference type="AlphaFoldDB" id="A0AAD5Y8W8"/>
<reference evidence="5" key="1">
    <citation type="submission" date="2020-05" db="EMBL/GenBank/DDBJ databases">
        <title>Phylogenomic resolution of chytrid fungi.</title>
        <authorList>
            <person name="Stajich J.E."/>
            <person name="Amses K."/>
            <person name="Simmons R."/>
            <person name="Seto K."/>
            <person name="Myers J."/>
            <person name="Bonds A."/>
            <person name="Quandt C.A."/>
            <person name="Barry K."/>
            <person name="Liu P."/>
            <person name="Grigoriev I."/>
            <person name="Longcore J.E."/>
            <person name="James T.Y."/>
        </authorList>
    </citation>
    <scope>NUCLEOTIDE SEQUENCE</scope>
    <source>
        <strain evidence="5">PLAUS21</strain>
    </source>
</reference>
<feature type="compositionally biased region" description="Basic and acidic residues" evidence="4">
    <location>
        <begin position="258"/>
        <end position="285"/>
    </location>
</feature>
<feature type="region of interest" description="Disordered" evidence="4">
    <location>
        <begin position="378"/>
        <end position="422"/>
    </location>
</feature>
<comment type="caution">
    <text evidence="5">The sequence shown here is derived from an EMBL/GenBank/DDBJ whole genome shotgun (WGS) entry which is preliminary data.</text>
</comment>
<comment type="subcellular location">
    <subcellularLocation>
        <location evidence="1">Nucleus</location>
    </subcellularLocation>
</comment>
<evidence type="ECO:0000256" key="4">
    <source>
        <dbReference type="SAM" id="MobiDB-lite"/>
    </source>
</evidence>
<evidence type="ECO:0000313" key="5">
    <source>
        <dbReference type="EMBL" id="KAJ3258484.1"/>
    </source>
</evidence>
<comment type="similarity">
    <text evidence="2">Belongs to the RRP1 family.</text>
</comment>
<feature type="compositionally biased region" description="Basic and acidic residues" evidence="4">
    <location>
        <begin position="324"/>
        <end position="334"/>
    </location>
</feature>
<name>A0AAD5Y8W8_9FUNG</name>
<feature type="compositionally biased region" description="Low complexity" evidence="4">
    <location>
        <begin position="303"/>
        <end position="313"/>
    </location>
</feature>
<gene>
    <name evidence="5" type="ORF">HK103_003606</name>
</gene>
<keyword evidence="3" id="KW-0539">Nucleus</keyword>
<dbReference type="GO" id="GO:0006364">
    <property type="term" value="P:rRNA processing"/>
    <property type="evidence" value="ECO:0007669"/>
    <property type="project" value="InterPro"/>
</dbReference>
<protein>
    <submittedName>
        <fullName evidence="5">Uncharacterized protein</fullName>
    </submittedName>
</protein>
<sequence length="422" mass="47319">MSDKPLIQQELAEKLSKLIWDLKTDVAFGYLSAFWKIIVKEWYGIDRLSIDRPNVPESLRYHTIQVFFEEFTKALVDLEGNMPKKDLISKLLEPFFEFLKSSTNPVAIDNVLTNIFDAYCSGSGKHSLTLDEKICLPSYIDADEIALELYKLPSDESIAYKNRKQLANYLSKWGDQVGIPFVHSKTVTGRTVEKVKVPFDEKSIAGAKKRKHDSSEDWEIVQKEEVAEYEENANAGPEKKKKKKEKGEGSLAPQNKSDSPKKKDATEKSKKSDSPAVKSDKKQQVKADLPVSGAEFYSKPIQKTPETSPSKTTPDGKKQKKKKSQSEKDFEELNAKLAKSAEPVAVDSSSQTEDKKSVRWGPKQVKPFFKSSLICNPEEAKTSPKTGSPAPKVLKKTNSPIVLAKRTVPARTSPRKKAADFM</sequence>
<dbReference type="GO" id="GO:0005634">
    <property type="term" value="C:nucleus"/>
    <property type="evidence" value="ECO:0007669"/>
    <property type="project" value="UniProtKB-SubCell"/>
</dbReference>
<evidence type="ECO:0000256" key="1">
    <source>
        <dbReference type="ARBA" id="ARBA00004123"/>
    </source>
</evidence>
<keyword evidence="6" id="KW-1185">Reference proteome</keyword>
<evidence type="ECO:0000256" key="3">
    <source>
        <dbReference type="ARBA" id="ARBA00023242"/>
    </source>
</evidence>
<evidence type="ECO:0000313" key="6">
    <source>
        <dbReference type="Proteomes" id="UP001210925"/>
    </source>
</evidence>
<feature type="region of interest" description="Disordered" evidence="4">
    <location>
        <begin position="228"/>
        <end position="361"/>
    </location>
</feature>
<accession>A0AAD5Y8W8</accession>